<dbReference type="OrthoDB" id="4474617at2759"/>
<dbReference type="AlphaFoldDB" id="A0A7R7XM84"/>
<evidence type="ECO:0008006" key="3">
    <source>
        <dbReference type="Google" id="ProtNLM"/>
    </source>
</evidence>
<dbReference type="EMBL" id="AP024446">
    <property type="protein sequence ID" value="BCS23747.1"/>
    <property type="molecule type" value="Genomic_DNA"/>
</dbReference>
<keyword evidence="2" id="KW-1185">Reference proteome</keyword>
<evidence type="ECO:0000313" key="1">
    <source>
        <dbReference type="EMBL" id="BCS23747.1"/>
    </source>
</evidence>
<proteinExistence type="predicted"/>
<accession>A0A7R7XM84</accession>
<evidence type="ECO:0000313" key="2">
    <source>
        <dbReference type="Proteomes" id="UP000654913"/>
    </source>
</evidence>
<dbReference type="Proteomes" id="UP000654913">
    <property type="component" value="Chromosome 4"/>
</dbReference>
<reference evidence="1" key="1">
    <citation type="submission" date="2021-01" db="EMBL/GenBank/DDBJ databases">
        <authorList>
            <consortium name="Aspergillus puulaauensis MK2 genome sequencing consortium"/>
            <person name="Kazuki M."/>
            <person name="Futagami T."/>
        </authorList>
    </citation>
    <scope>NUCLEOTIDE SEQUENCE</scope>
    <source>
        <strain evidence="1">MK2</strain>
    </source>
</reference>
<sequence length="268" mass="30235">MSPCYVLGSKMPTFLDLPHEILLWVYQSLDNVPDAIHLARSCRLLSHIFDRPQSRRKILLSIIDNTIGTPSPDKTWLEAQFGTGSLWKPEESEIPPELADAETRTFLTTVGFPVTKIQCADFDSTHLSREERRLECYDGDELYGQRHPDDDSPPTNHCFHFGSVGEWMMMVSGDDGVVSLYDPSGWDHADGYQGTVAFSLESFAVLLGMLAGVADKLDPATDVGDDEDDGEEVRKAIVNSLRERMVDYDDCVFDGCKFWDEFFECFLE</sequence>
<dbReference type="RefSeq" id="XP_041555941.1">
    <property type="nucleotide sequence ID" value="XM_041703235.1"/>
</dbReference>
<dbReference type="Pfam" id="PF14435">
    <property type="entry name" value="SUKH-4"/>
    <property type="match status" value="1"/>
</dbReference>
<dbReference type="GeneID" id="64973752"/>
<protein>
    <recommendedName>
        <fullName evidence="3">SUKH-4 immunity protein-domain-containing protein</fullName>
    </recommendedName>
</protein>
<name>A0A7R7XM84_9EURO</name>
<reference evidence="1" key="2">
    <citation type="submission" date="2021-02" db="EMBL/GenBank/DDBJ databases">
        <title>Aspergillus puulaauensis MK2 genome sequence.</title>
        <authorList>
            <person name="Futagami T."/>
            <person name="Mori K."/>
            <person name="Kadooka C."/>
            <person name="Tanaka T."/>
        </authorList>
    </citation>
    <scope>NUCLEOTIDE SEQUENCE</scope>
    <source>
        <strain evidence="1">MK2</strain>
    </source>
</reference>
<organism evidence="1 2">
    <name type="scientific">Aspergillus puulaauensis</name>
    <dbReference type="NCBI Taxonomy" id="1220207"/>
    <lineage>
        <taxon>Eukaryota</taxon>
        <taxon>Fungi</taxon>
        <taxon>Dikarya</taxon>
        <taxon>Ascomycota</taxon>
        <taxon>Pezizomycotina</taxon>
        <taxon>Eurotiomycetes</taxon>
        <taxon>Eurotiomycetidae</taxon>
        <taxon>Eurotiales</taxon>
        <taxon>Aspergillaceae</taxon>
        <taxon>Aspergillus</taxon>
    </lineage>
</organism>
<gene>
    <name evidence="1" type="ORF">APUU_40191S</name>
</gene>
<dbReference type="KEGG" id="apuu:APUU_40191S"/>
<dbReference type="InterPro" id="IPR025851">
    <property type="entry name" value="SUKH-4"/>
</dbReference>